<evidence type="ECO:0000313" key="1">
    <source>
        <dbReference type="EMBL" id="XBY25710.1"/>
    </source>
</evidence>
<name>A0AAU7WZ30_9PSED</name>
<protein>
    <submittedName>
        <fullName evidence="1">Pyocin activator PrtN family protein</fullName>
    </submittedName>
</protein>
<proteinExistence type="predicted"/>
<dbReference type="RefSeq" id="WP_350404330.1">
    <property type="nucleotide sequence ID" value="NZ_CP158490.1"/>
</dbReference>
<accession>A0AAU7WZ30</accession>
<sequence length="80" mass="9180">MSETLNQLRRQFATPCPTLAAVRQEYFPHIRTDKHLLAEIRKGRIKLTAKRIHHSSRAPWVVYLHDLADYLDAQSGKAAA</sequence>
<dbReference type="EMBL" id="CP158490">
    <property type="protein sequence ID" value="XBY25710.1"/>
    <property type="molecule type" value="Genomic_DNA"/>
</dbReference>
<dbReference type="InterPro" id="IPR020518">
    <property type="entry name" value="Tscrpt_reg_PrtN"/>
</dbReference>
<reference evidence="1" key="1">
    <citation type="submission" date="2024-06" db="EMBL/GenBank/DDBJ databases">
        <authorList>
            <person name="Wu L."/>
        </authorList>
    </citation>
    <scope>NUCLEOTIDE SEQUENCE</scope>
    <source>
        <strain evidence="1">W17</strain>
    </source>
</reference>
<dbReference type="GO" id="GO:0006355">
    <property type="term" value="P:regulation of DNA-templated transcription"/>
    <property type="evidence" value="ECO:0007669"/>
    <property type="project" value="InterPro"/>
</dbReference>
<dbReference type="Pfam" id="PF11112">
    <property type="entry name" value="PyocinActivator"/>
    <property type="match status" value="1"/>
</dbReference>
<dbReference type="AlphaFoldDB" id="A0AAU7WZ30"/>
<organism evidence="1">
    <name type="scientific">Pseudomonas sp. W17</name>
    <dbReference type="NCBI Taxonomy" id="3144407"/>
    <lineage>
        <taxon>Bacteria</taxon>
        <taxon>Pseudomonadati</taxon>
        <taxon>Pseudomonadota</taxon>
        <taxon>Gammaproteobacteria</taxon>
        <taxon>Pseudomonadales</taxon>
        <taxon>Pseudomonadaceae</taxon>
        <taxon>Pseudomonas</taxon>
    </lineage>
</organism>
<gene>
    <name evidence="1" type="ORF">ABCR88_07720</name>
</gene>